<dbReference type="PANTHER" id="PTHR37766:SF1">
    <property type="entry name" value="OS01G0897100 PROTEIN"/>
    <property type="match status" value="1"/>
</dbReference>
<dbReference type="PANTHER" id="PTHR37766">
    <property type="entry name" value="OS01G0897100 PROTEIN"/>
    <property type="match status" value="1"/>
</dbReference>
<accession>A0AAV3NNQ7</accession>
<keyword evidence="3" id="KW-1185">Reference proteome</keyword>
<evidence type="ECO:0000313" key="3">
    <source>
        <dbReference type="Proteomes" id="UP001454036"/>
    </source>
</evidence>
<comment type="caution">
    <text evidence="2">The sequence shown here is derived from an EMBL/GenBank/DDBJ whole genome shotgun (WGS) entry which is preliminary data.</text>
</comment>
<dbReference type="Proteomes" id="UP001454036">
    <property type="component" value="Unassembled WGS sequence"/>
</dbReference>
<evidence type="ECO:0000256" key="1">
    <source>
        <dbReference type="SAM" id="MobiDB-lite"/>
    </source>
</evidence>
<evidence type="ECO:0000313" key="2">
    <source>
        <dbReference type="EMBL" id="GAA0139302.1"/>
    </source>
</evidence>
<protein>
    <submittedName>
        <fullName evidence="2">Uncharacterized protein</fullName>
    </submittedName>
</protein>
<proteinExistence type="predicted"/>
<dbReference type="AlphaFoldDB" id="A0AAV3NNQ7"/>
<feature type="region of interest" description="Disordered" evidence="1">
    <location>
        <begin position="433"/>
        <end position="454"/>
    </location>
</feature>
<organism evidence="2 3">
    <name type="scientific">Lithospermum erythrorhizon</name>
    <name type="common">Purple gromwell</name>
    <name type="synonym">Lithospermum officinale var. erythrorhizon</name>
    <dbReference type="NCBI Taxonomy" id="34254"/>
    <lineage>
        <taxon>Eukaryota</taxon>
        <taxon>Viridiplantae</taxon>
        <taxon>Streptophyta</taxon>
        <taxon>Embryophyta</taxon>
        <taxon>Tracheophyta</taxon>
        <taxon>Spermatophyta</taxon>
        <taxon>Magnoliopsida</taxon>
        <taxon>eudicotyledons</taxon>
        <taxon>Gunneridae</taxon>
        <taxon>Pentapetalae</taxon>
        <taxon>asterids</taxon>
        <taxon>lamiids</taxon>
        <taxon>Boraginales</taxon>
        <taxon>Boraginaceae</taxon>
        <taxon>Boraginoideae</taxon>
        <taxon>Lithospermeae</taxon>
        <taxon>Lithospermum</taxon>
    </lineage>
</organism>
<name>A0AAV3NNQ7_LITER</name>
<feature type="compositionally biased region" description="Basic residues" evidence="1">
    <location>
        <begin position="436"/>
        <end position="453"/>
    </location>
</feature>
<dbReference type="EMBL" id="BAABME010000078">
    <property type="protein sequence ID" value="GAA0139302.1"/>
    <property type="molecule type" value="Genomic_DNA"/>
</dbReference>
<sequence>MLNLSLKTPKLGKNHDKTLINESKSCLIELESLIWSLLTSSGSRAELRLWLCNSIAGIGSISPRKRRDLFMNLLELKQLKRRHVAAQLLKLMFHKVPKEVGGILAERSYLLEEFFRGNPWRITQWFSNFAGTGNLDHRKGAKALSQFAFVNRDICWEELEWKGKRGQSPAMVATKPHYFLDLDVLKTVENFLEYVPEFWSSSQFADSLRDGEILAIDSDFFVQLFVDLMYKEDVKDVWEVVNEFLMVEPFATLCRHLLIILEEQEFPVFLDLICKYLGPKVESLEHGNVSHWLEIVLIKCSRSGLFFNDLLLLNAVTSQPRQLLRIIQEEGAQEEKDMIKRAISRASESTSSTGSIGPLLEECFCRKTLESVKWLGVQSWAVYYRLSEEFGTSQLWESLFINNGITFRKTDKYSLLEDHDRFSVDSGSESDERISSKVKRKKKERRRKRKRKDFHAGFGSDNELAQIDFISDKMVSQSGGGDWLLSTDGFSATWNSVRPR</sequence>
<reference evidence="2 3" key="1">
    <citation type="submission" date="2024-01" db="EMBL/GenBank/DDBJ databases">
        <title>The complete chloroplast genome sequence of Lithospermum erythrorhizon: insights into the phylogenetic relationship among Boraginaceae species and the maternal lineages of purple gromwells.</title>
        <authorList>
            <person name="Okada T."/>
            <person name="Watanabe K."/>
        </authorList>
    </citation>
    <scope>NUCLEOTIDE SEQUENCE [LARGE SCALE GENOMIC DNA]</scope>
</reference>
<gene>
    <name evidence="2" type="ORF">LIER_00875</name>
</gene>